<organism evidence="2 3">
    <name type="scientific">Sphingobacterium gobiense</name>
    <dbReference type="NCBI Taxonomy" id="1382456"/>
    <lineage>
        <taxon>Bacteria</taxon>
        <taxon>Pseudomonadati</taxon>
        <taxon>Bacteroidota</taxon>
        <taxon>Sphingobacteriia</taxon>
        <taxon>Sphingobacteriales</taxon>
        <taxon>Sphingobacteriaceae</taxon>
        <taxon>Sphingobacterium</taxon>
    </lineage>
</organism>
<evidence type="ECO:0000259" key="1">
    <source>
        <dbReference type="Pfam" id="PF16314"/>
    </source>
</evidence>
<protein>
    <submittedName>
        <fullName evidence="2">DUF4954 domain-containing protein</fullName>
    </submittedName>
</protein>
<reference evidence="2 3" key="1">
    <citation type="submission" date="2018-02" db="EMBL/GenBank/DDBJ databases">
        <title>The draft genome of Sphingobacterium gobiense H7.</title>
        <authorList>
            <person name="Li L."/>
            <person name="Liu L."/>
            <person name="Zhang X."/>
            <person name="Wang T."/>
            <person name="Liang L."/>
        </authorList>
    </citation>
    <scope>NUCLEOTIDE SEQUENCE [LARGE SCALE GENOMIC DNA]</scope>
    <source>
        <strain evidence="2 3">ACCC 05757</strain>
    </source>
</reference>
<accession>A0A2S9JGE3</accession>
<dbReference type="Proteomes" id="UP000238642">
    <property type="component" value="Unassembled WGS sequence"/>
</dbReference>
<keyword evidence="3" id="KW-1185">Reference proteome</keyword>
<dbReference type="Pfam" id="PF16314">
    <property type="entry name" value="DUF4954"/>
    <property type="match status" value="1"/>
</dbReference>
<evidence type="ECO:0000313" key="3">
    <source>
        <dbReference type="Proteomes" id="UP000238642"/>
    </source>
</evidence>
<dbReference type="InterPro" id="IPR032533">
    <property type="entry name" value="DUF4954"/>
</dbReference>
<gene>
    <name evidence="2" type="ORF">C5749_17090</name>
</gene>
<sequence>MGKIQKRTVSDFGYGFVDAPYLSAGESEYSRRFEQQKDTIAYRPLTEQEKQLLIRNGNYAANWDNVKVTAHFLPDMIRNSSFSGLVRIGDMTPSVLEHKGLELPVGIYNSHIVSCDIGPDAAVHNVKYLAHFILEREVMLSSIDEMLTSPVAKFGNGIVKEGEQEEQRIVLELCNENGKRAVTAFEGMQASDAYLWTRYRDDDILQRRFQEITDKKFDRRRGYYSVVGEGVVIKNSKTIKDVHIGAYAYIKGINKLKNVTVNSRADAITQIGEGCELVNGIIGFGCRVFYGVKAVRFFLSSFSQLKYGARLINSFLGDNSTISCCEVLNALIFPAHEQHHNNSFLCAALVKGQSNMAAGATVGSNHNSRGADGEIIAERGFWPGLCVSLKHNSRFAAYTLLVKGDFLYELDIRLPFSLVSLDLKNDRLVLLPGYWFLYNAYALMRNTDKFAGRDNRKLKNQYFEYDILAPDTVNAMFEGLEIIELAVGKSLSGKSGLNDMAYREIGQSVLLSNQPTPLGEVLIEGVECSKRDVVLAKPYEAYQVYRRMIAYYAGSEIMTALDRVSMGEFLLLLDTLGDTGRATFDNVGGQLVDVEELQGVLERLKTGEIDSWEEIHSWYHETSASYPMTRLQHALASYAELQGGAPWQNEHDLEWLLHLLHDTLETKKWLCTQIFRSREKDYTNPFRKMVYGNDNEMDKVVGALHDNAFIRKQEQECQTMETTINNIILELKKIKNHAE</sequence>
<dbReference type="OrthoDB" id="908418at2"/>
<proteinExistence type="predicted"/>
<evidence type="ECO:0000313" key="2">
    <source>
        <dbReference type="EMBL" id="PRD52013.1"/>
    </source>
</evidence>
<dbReference type="EMBL" id="PVBS01000004">
    <property type="protein sequence ID" value="PRD52013.1"/>
    <property type="molecule type" value="Genomic_DNA"/>
</dbReference>
<comment type="caution">
    <text evidence="2">The sequence shown here is derived from an EMBL/GenBank/DDBJ whole genome shotgun (WGS) entry which is preliminary data.</text>
</comment>
<feature type="domain" description="DUF4954" evidence="1">
    <location>
        <begin position="42"/>
        <end position="484"/>
    </location>
</feature>
<dbReference type="RefSeq" id="WP_105727449.1">
    <property type="nucleotide sequence ID" value="NZ_PVBS01000004.1"/>
</dbReference>
<name>A0A2S9JGE3_9SPHI</name>
<dbReference type="AlphaFoldDB" id="A0A2S9JGE3"/>